<name>A0A7X1NWJ6_9DEIO</name>
<protein>
    <submittedName>
        <fullName evidence="1">Uncharacterized protein</fullName>
    </submittedName>
</protein>
<organism evidence="1 2">
    <name type="scientific">Deinococcus terrestris</name>
    <dbReference type="NCBI Taxonomy" id="2651870"/>
    <lineage>
        <taxon>Bacteria</taxon>
        <taxon>Thermotogati</taxon>
        <taxon>Deinococcota</taxon>
        <taxon>Deinococci</taxon>
        <taxon>Deinococcales</taxon>
        <taxon>Deinococcaceae</taxon>
        <taxon>Deinococcus</taxon>
    </lineage>
</organism>
<evidence type="ECO:0000313" key="1">
    <source>
        <dbReference type="EMBL" id="MPY66978.1"/>
    </source>
</evidence>
<dbReference type="AlphaFoldDB" id="A0A7X1NWJ6"/>
<accession>A0A7X1NWJ6</accession>
<dbReference type="RefSeq" id="WP_152871291.1">
    <property type="nucleotide sequence ID" value="NZ_WBSL01000003.1"/>
</dbReference>
<sequence>MLLSPTDLPTEVLILGSAHLTTLTPDSALRRTLERLEGWKPDAVCVENLPGESVQSYRTEGGEYLKLQWSSFGPALRLEAAARPLRGWSRRDAEALALDPQTPPTARVLAWVLALEPFNALLAWTPDLALPEPLGGLLREYAAHPGEVHRIAVPLARALGHRRLYPFDDFTDTRIEPQLPAIERLWESEPSRASIQNHPMMLEIPQQGQAAREADDYWHYLRYVNSPAVVEQSLDLEVGSYLRHPLPGGEHRSKVADWDARNLFMAA</sequence>
<dbReference type="EMBL" id="WBSL01000003">
    <property type="protein sequence ID" value="MPY66978.1"/>
    <property type="molecule type" value="Genomic_DNA"/>
</dbReference>
<proteinExistence type="predicted"/>
<gene>
    <name evidence="1" type="ORF">F8S09_09800</name>
</gene>
<dbReference type="Proteomes" id="UP000484842">
    <property type="component" value="Unassembled WGS sequence"/>
</dbReference>
<comment type="caution">
    <text evidence="1">The sequence shown here is derived from an EMBL/GenBank/DDBJ whole genome shotgun (WGS) entry which is preliminary data.</text>
</comment>
<reference evidence="1 2" key="1">
    <citation type="submission" date="2019-10" db="EMBL/GenBank/DDBJ databases">
        <title>Deinococcus sp. isolated from soil.</title>
        <authorList>
            <person name="Li Y."/>
            <person name="Wang J."/>
        </authorList>
    </citation>
    <scope>NUCLEOTIDE SEQUENCE [LARGE SCALE GENOMIC DNA]</scope>
    <source>
        <strain evidence="1 2">SDU3-2</strain>
    </source>
</reference>
<keyword evidence="2" id="KW-1185">Reference proteome</keyword>
<evidence type="ECO:0000313" key="2">
    <source>
        <dbReference type="Proteomes" id="UP000484842"/>
    </source>
</evidence>